<sequence>MMPDIPLVVEELFPAQSRTASAEINGIITQVMSVSFADKIMVTISQGGRLAHWVHVPLDTSGPNPSNLQPYGDEDEPDATLLPMAHLTATTVLGGTIPERNTIGQLYATQIASALSTKNPEERRMVVVGLGLEMVDPDRESFMDMIELS</sequence>
<dbReference type="AlphaFoldDB" id="A0A4U0VKR3"/>
<organism evidence="1 2">
    <name type="scientific">Cryomyces minteri</name>
    <dbReference type="NCBI Taxonomy" id="331657"/>
    <lineage>
        <taxon>Eukaryota</taxon>
        <taxon>Fungi</taxon>
        <taxon>Dikarya</taxon>
        <taxon>Ascomycota</taxon>
        <taxon>Pezizomycotina</taxon>
        <taxon>Dothideomycetes</taxon>
        <taxon>Dothideomycetes incertae sedis</taxon>
        <taxon>Cryomyces</taxon>
    </lineage>
</organism>
<reference evidence="1 2" key="1">
    <citation type="submission" date="2017-03" db="EMBL/GenBank/DDBJ databases">
        <title>Genomes of endolithic fungi from Antarctica.</title>
        <authorList>
            <person name="Coleine C."/>
            <person name="Masonjones S."/>
            <person name="Stajich J.E."/>
        </authorList>
    </citation>
    <scope>NUCLEOTIDE SEQUENCE [LARGE SCALE GENOMIC DNA]</scope>
    <source>
        <strain evidence="1 2">CCFEE 5187</strain>
    </source>
</reference>
<dbReference type="GO" id="GO:0043248">
    <property type="term" value="P:proteasome assembly"/>
    <property type="evidence" value="ECO:0007669"/>
    <property type="project" value="InterPro"/>
</dbReference>
<dbReference type="OrthoDB" id="5593278at2759"/>
<dbReference type="STRING" id="331657.A0A4U0VKR3"/>
<dbReference type="Proteomes" id="UP000308768">
    <property type="component" value="Unassembled WGS sequence"/>
</dbReference>
<dbReference type="InterPro" id="IPR018788">
    <property type="entry name" value="Proteasome_assmbl_chp_3"/>
</dbReference>
<gene>
    <name evidence="1" type="ORF">B0A49_11096</name>
</gene>
<evidence type="ECO:0000313" key="2">
    <source>
        <dbReference type="Proteomes" id="UP000308768"/>
    </source>
</evidence>
<comment type="caution">
    <text evidence="1">The sequence shown here is derived from an EMBL/GenBank/DDBJ whole genome shotgun (WGS) entry which is preliminary data.</text>
</comment>
<evidence type="ECO:0000313" key="1">
    <source>
        <dbReference type="EMBL" id="TKA49961.1"/>
    </source>
</evidence>
<keyword evidence="2" id="KW-1185">Reference proteome</keyword>
<dbReference type="PANTHER" id="PTHR31051:SF1">
    <property type="entry name" value="PROTEASOME ASSEMBLY CHAPERONE 3"/>
    <property type="match status" value="1"/>
</dbReference>
<accession>A0A4U0VKR3</accession>
<dbReference type="InterPro" id="IPR053720">
    <property type="entry name" value="Psm_Assembly_Chaperone"/>
</dbReference>
<dbReference type="EMBL" id="NAJN01002692">
    <property type="protein sequence ID" value="TKA49961.1"/>
    <property type="molecule type" value="Genomic_DNA"/>
</dbReference>
<protein>
    <submittedName>
        <fullName evidence="1">Uncharacterized protein</fullName>
    </submittedName>
</protein>
<dbReference type="Gene3D" id="3.30.230.90">
    <property type="match status" value="1"/>
</dbReference>
<proteinExistence type="predicted"/>
<dbReference type="PANTHER" id="PTHR31051">
    <property type="entry name" value="PROTEASOME ASSEMBLY CHAPERONE 3"/>
    <property type="match status" value="1"/>
</dbReference>
<name>A0A4U0VKR3_9PEZI</name>